<keyword evidence="6 8" id="KW-0472">Membrane</keyword>
<dbReference type="GO" id="GO:0004674">
    <property type="term" value="F:protein serine/threonine kinase activity"/>
    <property type="evidence" value="ECO:0007669"/>
    <property type="project" value="UniProtKB-KW"/>
</dbReference>
<keyword evidence="3 8" id="KW-0812">Transmembrane</keyword>
<keyword evidence="9" id="KW-0808">Transferase</keyword>
<evidence type="ECO:0000256" key="6">
    <source>
        <dbReference type="ARBA" id="ARBA00023136"/>
    </source>
</evidence>
<evidence type="ECO:0000313" key="10">
    <source>
        <dbReference type="Proteomes" id="UP000250321"/>
    </source>
</evidence>
<dbReference type="GO" id="GO:0016020">
    <property type="term" value="C:membrane"/>
    <property type="evidence" value="ECO:0007669"/>
    <property type="project" value="UniProtKB-SubCell"/>
</dbReference>
<evidence type="ECO:0000256" key="3">
    <source>
        <dbReference type="ARBA" id="ARBA00022692"/>
    </source>
</evidence>
<dbReference type="OrthoDB" id="5857966at2759"/>
<organism evidence="9 10">
    <name type="scientific">Prunus yedoensis var. nudiflora</name>
    <dbReference type="NCBI Taxonomy" id="2094558"/>
    <lineage>
        <taxon>Eukaryota</taxon>
        <taxon>Viridiplantae</taxon>
        <taxon>Streptophyta</taxon>
        <taxon>Embryophyta</taxon>
        <taxon>Tracheophyta</taxon>
        <taxon>Spermatophyta</taxon>
        <taxon>Magnoliopsida</taxon>
        <taxon>eudicotyledons</taxon>
        <taxon>Gunneridae</taxon>
        <taxon>Pentapetalae</taxon>
        <taxon>rosids</taxon>
        <taxon>fabids</taxon>
        <taxon>Rosales</taxon>
        <taxon>Rosaceae</taxon>
        <taxon>Amygdaloideae</taxon>
        <taxon>Amygdaleae</taxon>
        <taxon>Prunus</taxon>
    </lineage>
</organism>
<protein>
    <submittedName>
        <fullName evidence="9">Rust resistance kinase Lr10-like</fullName>
    </submittedName>
</protein>
<dbReference type="Gene3D" id="1.10.510.10">
    <property type="entry name" value="Transferase(Phosphotransferase) domain 1"/>
    <property type="match status" value="1"/>
</dbReference>
<keyword evidence="7" id="KW-0325">Glycoprotein</keyword>
<keyword evidence="10" id="KW-1185">Reference proteome</keyword>
<name>A0A314UA72_PRUYE</name>
<proteinExistence type="predicted"/>
<gene>
    <name evidence="9" type="ORF">Pyn_11753</name>
</gene>
<keyword evidence="2" id="KW-0723">Serine/threonine-protein kinase</keyword>
<comment type="subcellular location">
    <subcellularLocation>
        <location evidence="1">Membrane</location>
        <topology evidence="1">Single-pass type I membrane protein</topology>
    </subcellularLocation>
</comment>
<evidence type="ECO:0000256" key="4">
    <source>
        <dbReference type="ARBA" id="ARBA00022729"/>
    </source>
</evidence>
<dbReference type="AlphaFoldDB" id="A0A314UA72"/>
<evidence type="ECO:0000313" key="9">
    <source>
        <dbReference type="EMBL" id="PQM33762.1"/>
    </source>
</evidence>
<evidence type="ECO:0000256" key="8">
    <source>
        <dbReference type="SAM" id="Phobius"/>
    </source>
</evidence>
<dbReference type="EMBL" id="PJQY01003882">
    <property type="protein sequence ID" value="PQM33762.1"/>
    <property type="molecule type" value="Genomic_DNA"/>
</dbReference>
<dbReference type="PANTHER" id="PTHR27009">
    <property type="entry name" value="RUST RESISTANCE KINASE LR10-RELATED"/>
    <property type="match status" value="1"/>
</dbReference>
<evidence type="ECO:0000256" key="2">
    <source>
        <dbReference type="ARBA" id="ARBA00022527"/>
    </source>
</evidence>
<reference evidence="9 10" key="1">
    <citation type="submission" date="2018-02" db="EMBL/GenBank/DDBJ databases">
        <title>Draft genome of wild Prunus yedoensis var. nudiflora.</title>
        <authorList>
            <person name="Baek S."/>
            <person name="Kim J.-H."/>
            <person name="Choi K."/>
            <person name="Kim G.-B."/>
            <person name="Cho A."/>
            <person name="Jang H."/>
            <person name="Shin C.-H."/>
            <person name="Yu H.-J."/>
            <person name="Mun J.-H."/>
        </authorList>
    </citation>
    <scope>NUCLEOTIDE SEQUENCE [LARGE SCALE GENOMIC DNA]</scope>
    <source>
        <strain evidence="10">cv. Jeju island</strain>
        <tissue evidence="9">Leaf</tissue>
    </source>
</reference>
<dbReference type="InterPro" id="IPR045874">
    <property type="entry name" value="LRK10/LRL21-25-like"/>
</dbReference>
<accession>A0A314UA72</accession>
<evidence type="ECO:0000256" key="5">
    <source>
        <dbReference type="ARBA" id="ARBA00022989"/>
    </source>
</evidence>
<sequence length="275" mass="31200">MRNMSSKFSRPAGKIKVTLTVRSSAALALWALLPLNIWEIVECFLYFHWNISSDVRRNYSFICNTCCHVSGFILTGIVFRVVQQCQKRRSQKGSSVNPDFQTLILECPNRRSQTGSSVNPDFRTFTMDKFLNDMEREKPIRQPRLVPKVGWMKFEPGELGEVMVVCGIEEKDKERAERIVKVALWCVQYMPEARPSMSVVVKMLEGAIEIPRPSTNPFQHLMSDTAYSTAPVYDTSNGTYSTSTFVSDPSQTVTGHTVVRGTPIMTKYEIEMAST</sequence>
<dbReference type="Proteomes" id="UP000250321">
    <property type="component" value="Unassembled WGS sequence"/>
</dbReference>
<keyword evidence="9" id="KW-0418">Kinase</keyword>
<keyword evidence="5 8" id="KW-1133">Transmembrane helix</keyword>
<keyword evidence="4" id="KW-0732">Signal</keyword>
<comment type="caution">
    <text evidence="9">The sequence shown here is derived from an EMBL/GenBank/DDBJ whole genome shotgun (WGS) entry which is preliminary data.</text>
</comment>
<feature type="transmembrane region" description="Helical" evidence="8">
    <location>
        <begin position="59"/>
        <end position="82"/>
    </location>
</feature>
<evidence type="ECO:0000256" key="7">
    <source>
        <dbReference type="ARBA" id="ARBA00023180"/>
    </source>
</evidence>
<dbReference type="STRING" id="2094558.A0A314UA72"/>
<evidence type="ECO:0000256" key="1">
    <source>
        <dbReference type="ARBA" id="ARBA00004479"/>
    </source>
</evidence>